<evidence type="ECO:0000256" key="1">
    <source>
        <dbReference type="ARBA" id="ARBA00004417"/>
    </source>
</evidence>
<dbReference type="RefSeq" id="WP_137731296.1">
    <property type="nucleotide sequence ID" value="NZ_BJCL01000001.1"/>
</dbReference>
<evidence type="ECO:0000256" key="4">
    <source>
        <dbReference type="ARBA" id="ARBA00022475"/>
    </source>
</evidence>
<keyword evidence="3" id="KW-0813">Transport</keyword>
<keyword evidence="7" id="KW-0472">Membrane</keyword>
<dbReference type="GO" id="GO:0005524">
    <property type="term" value="F:ATP binding"/>
    <property type="evidence" value="ECO:0007669"/>
    <property type="project" value="UniProtKB-KW"/>
</dbReference>
<accession>A0A480AJB9</accession>
<dbReference type="GO" id="GO:0005886">
    <property type="term" value="C:plasma membrane"/>
    <property type="evidence" value="ECO:0007669"/>
    <property type="project" value="UniProtKB-SubCell"/>
</dbReference>
<sequence length="288" mass="31320">MTTTAPPPTPPTTPLLDVQDLRVTYGQGAGAVPVVQGVSFTLGREKLALVGESGSGKTTVGRALLRLLPRQAQITASRLQFDGCDLLAANPAQMAALRGRRMAMIMQDPKFSLNPVMTVGAQIAESVQRDRRLPRGECADRVHQLLARVHIREPQRVAGQHPHQLSGGMGQRVMIAMMLAQTPQLLIADEPTSALDVSVRQEVLALLDELVAEQGLSVLFVSHDLPLVRRFCDRVLVLYAGRVVETIAAADLDEATHPYTRGLLDAVPGLRHRRAQLPVLQRDAAWAR</sequence>
<dbReference type="CDD" id="cd03257">
    <property type="entry name" value="ABC_NikE_OppD_transporters"/>
    <property type="match status" value="1"/>
</dbReference>
<reference evidence="10" key="1">
    <citation type="submission" date="2019-03" db="EMBL/GenBank/DDBJ databases">
        <title>Aquabacterium pictum sp.nov., the first bacteriochlorophyll a-containing freshwater bacterium in the genus Aquabacterium of the class Betaproteobacteria.</title>
        <authorList>
            <person name="Hirose S."/>
            <person name="Tank M."/>
            <person name="Hara E."/>
            <person name="Tamaki H."/>
            <person name="Takaichi S."/>
            <person name="Haruta S."/>
            <person name="Hanada S."/>
        </authorList>
    </citation>
    <scope>NUCLEOTIDE SEQUENCE [LARGE SCALE GENOMIC DNA]</scope>
    <source>
        <strain evidence="10">W35</strain>
    </source>
</reference>
<dbReference type="Pfam" id="PF00005">
    <property type="entry name" value="ABC_tran"/>
    <property type="match status" value="1"/>
</dbReference>
<dbReference type="PANTHER" id="PTHR43297:SF2">
    <property type="entry name" value="DIPEPTIDE TRANSPORT ATP-BINDING PROTEIN DPPD"/>
    <property type="match status" value="1"/>
</dbReference>
<name>A0A480AJB9_9BURK</name>
<comment type="caution">
    <text evidence="9">The sequence shown here is derived from an EMBL/GenBank/DDBJ whole genome shotgun (WGS) entry which is preliminary data.</text>
</comment>
<dbReference type="PROSITE" id="PS50893">
    <property type="entry name" value="ABC_TRANSPORTER_2"/>
    <property type="match status" value="1"/>
</dbReference>
<comment type="subcellular location">
    <subcellularLocation>
        <location evidence="1">Cell inner membrane</location>
        <topology evidence="1">Peripheral membrane protein</topology>
    </subcellularLocation>
</comment>
<dbReference type="InterPro" id="IPR027417">
    <property type="entry name" value="P-loop_NTPase"/>
</dbReference>
<dbReference type="InterPro" id="IPR003593">
    <property type="entry name" value="AAA+_ATPase"/>
</dbReference>
<keyword evidence="10" id="KW-1185">Reference proteome</keyword>
<keyword evidence="4" id="KW-1003">Cell membrane</keyword>
<evidence type="ECO:0000256" key="7">
    <source>
        <dbReference type="ARBA" id="ARBA00023136"/>
    </source>
</evidence>
<organism evidence="9 10">
    <name type="scientific">Pseudaquabacterium pictum</name>
    <dbReference type="NCBI Taxonomy" id="2315236"/>
    <lineage>
        <taxon>Bacteria</taxon>
        <taxon>Pseudomonadati</taxon>
        <taxon>Pseudomonadota</taxon>
        <taxon>Betaproteobacteria</taxon>
        <taxon>Burkholderiales</taxon>
        <taxon>Sphaerotilaceae</taxon>
        <taxon>Pseudaquabacterium</taxon>
    </lineage>
</organism>
<dbReference type="GO" id="GO:0016887">
    <property type="term" value="F:ATP hydrolysis activity"/>
    <property type="evidence" value="ECO:0007669"/>
    <property type="project" value="InterPro"/>
</dbReference>
<evidence type="ECO:0000313" key="9">
    <source>
        <dbReference type="EMBL" id="GCL61563.1"/>
    </source>
</evidence>
<keyword evidence="5" id="KW-0547">Nucleotide-binding</keyword>
<dbReference type="Gene3D" id="3.40.50.300">
    <property type="entry name" value="P-loop containing nucleotide triphosphate hydrolases"/>
    <property type="match status" value="1"/>
</dbReference>
<dbReference type="Proteomes" id="UP000301751">
    <property type="component" value="Unassembled WGS sequence"/>
</dbReference>
<evidence type="ECO:0000256" key="3">
    <source>
        <dbReference type="ARBA" id="ARBA00022448"/>
    </source>
</evidence>
<proteinExistence type="inferred from homology"/>
<dbReference type="InterPro" id="IPR003439">
    <property type="entry name" value="ABC_transporter-like_ATP-bd"/>
</dbReference>
<gene>
    <name evidence="9" type="primary">dppD2</name>
    <name evidence="9" type="ORF">AQPW35_06440</name>
</gene>
<evidence type="ECO:0000259" key="8">
    <source>
        <dbReference type="PROSITE" id="PS50893"/>
    </source>
</evidence>
<dbReference type="InterPro" id="IPR050388">
    <property type="entry name" value="ABC_Ni/Peptide_Import"/>
</dbReference>
<evidence type="ECO:0000256" key="2">
    <source>
        <dbReference type="ARBA" id="ARBA00005417"/>
    </source>
</evidence>
<dbReference type="SUPFAM" id="SSF52540">
    <property type="entry name" value="P-loop containing nucleoside triphosphate hydrolases"/>
    <property type="match status" value="1"/>
</dbReference>
<feature type="domain" description="ABC transporter" evidence="8">
    <location>
        <begin position="16"/>
        <end position="265"/>
    </location>
</feature>
<dbReference type="AlphaFoldDB" id="A0A480AJB9"/>
<dbReference type="EMBL" id="BJCL01000001">
    <property type="protein sequence ID" value="GCL61563.1"/>
    <property type="molecule type" value="Genomic_DNA"/>
</dbReference>
<dbReference type="SMART" id="SM00382">
    <property type="entry name" value="AAA"/>
    <property type="match status" value="1"/>
</dbReference>
<comment type="similarity">
    <text evidence="2">Belongs to the ABC transporter superfamily.</text>
</comment>
<evidence type="ECO:0000256" key="6">
    <source>
        <dbReference type="ARBA" id="ARBA00022840"/>
    </source>
</evidence>
<keyword evidence="6 9" id="KW-0067">ATP-binding</keyword>
<evidence type="ECO:0000256" key="5">
    <source>
        <dbReference type="ARBA" id="ARBA00022741"/>
    </source>
</evidence>
<protein>
    <submittedName>
        <fullName evidence="9">ABC transporter ATP-binding protein</fullName>
    </submittedName>
</protein>
<dbReference type="OrthoDB" id="9802772at2"/>
<dbReference type="PANTHER" id="PTHR43297">
    <property type="entry name" value="OLIGOPEPTIDE TRANSPORT ATP-BINDING PROTEIN APPD"/>
    <property type="match status" value="1"/>
</dbReference>
<evidence type="ECO:0000313" key="10">
    <source>
        <dbReference type="Proteomes" id="UP000301751"/>
    </source>
</evidence>